<keyword evidence="1" id="KW-0732">Signal</keyword>
<keyword evidence="3" id="KW-1185">Reference proteome</keyword>
<dbReference type="InterPro" id="IPR037066">
    <property type="entry name" value="Plug_dom_sf"/>
</dbReference>
<dbReference type="Gene3D" id="2.170.130.10">
    <property type="entry name" value="TonB-dependent receptor, plug domain"/>
    <property type="match status" value="1"/>
</dbReference>
<dbReference type="Proteomes" id="UP001243757">
    <property type="component" value="Unassembled WGS sequence"/>
</dbReference>
<evidence type="ECO:0000256" key="1">
    <source>
        <dbReference type="SAM" id="SignalP"/>
    </source>
</evidence>
<keyword evidence="2" id="KW-0675">Receptor</keyword>
<comment type="caution">
    <text evidence="2">The sequence shown here is derived from an EMBL/GenBank/DDBJ whole genome shotgun (WGS) entry which is preliminary data.</text>
</comment>
<gene>
    <name evidence="2" type="ORF">QO033_20825</name>
</gene>
<evidence type="ECO:0000313" key="2">
    <source>
        <dbReference type="EMBL" id="MDK3020133.1"/>
    </source>
</evidence>
<feature type="signal peptide" evidence="1">
    <location>
        <begin position="1"/>
        <end position="32"/>
    </location>
</feature>
<dbReference type="SUPFAM" id="SSF56935">
    <property type="entry name" value="Porins"/>
    <property type="match status" value="1"/>
</dbReference>
<protein>
    <submittedName>
        <fullName evidence="2">TonB-dependent receptor plug domain-containing protein</fullName>
    </submittedName>
</protein>
<reference evidence="2 3" key="1">
    <citation type="submission" date="2023-05" db="EMBL/GenBank/DDBJ databases">
        <title>Pseudodonghicola sp. nov.</title>
        <authorList>
            <person name="Huang J."/>
        </authorList>
    </citation>
    <scope>NUCLEOTIDE SEQUENCE [LARGE SCALE GENOMIC DNA]</scope>
    <source>
        <strain evidence="2 3">IC7</strain>
    </source>
</reference>
<organism evidence="2 3">
    <name type="scientific">Pseudodonghicola flavimaris</name>
    <dbReference type="NCBI Taxonomy" id="3050036"/>
    <lineage>
        <taxon>Bacteria</taxon>
        <taxon>Pseudomonadati</taxon>
        <taxon>Pseudomonadota</taxon>
        <taxon>Alphaproteobacteria</taxon>
        <taxon>Rhodobacterales</taxon>
        <taxon>Paracoccaceae</taxon>
        <taxon>Pseudodonghicola</taxon>
    </lineage>
</organism>
<dbReference type="EMBL" id="JASNJD010000022">
    <property type="protein sequence ID" value="MDK3020133.1"/>
    <property type="molecule type" value="Genomic_DNA"/>
</dbReference>
<feature type="chain" id="PRO_5045412084" evidence="1">
    <location>
        <begin position="33"/>
        <end position="873"/>
    </location>
</feature>
<dbReference type="RefSeq" id="WP_284482825.1">
    <property type="nucleotide sequence ID" value="NZ_JASNJD010000022.1"/>
</dbReference>
<evidence type="ECO:0000313" key="3">
    <source>
        <dbReference type="Proteomes" id="UP001243757"/>
    </source>
</evidence>
<proteinExistence type="predicted"/>
<name>A0ABT7F694_9RHOB</name>
<sequence length="873" mass="96149">MRLLFSPPSRRRRLLGTTALLLSTLTLTPLSAQEMLELDPILVEQEEGEIRAIDSSDEGAGATVLSGASTNLRSDGSGDANTALATLPHVQAQRPDSSDAGSNVDDVLDLKPLELSISGASVTENNIMLNGVGVNSITGNASPTTSGDLSRDTGTPAIYAFYGLHSQSQFIPTSFVESVEVLDSDIPARYGGFQGGVIKYRLREANPEKKEGSFVVNYGTHDWTSYVLGTEDGDNPDDQPKPEWTKLEYAIEMNQPLTERSALRFGFSRRYAEGRKSMDPQYVEPWAENDSRSDFYGLSYVNGFLNGGKLTLGAYVTDYSQGWDSDYADGFHVDVDSRNILLDSKYEREWDSLSIAGLEMSNAKLTLRGIYQNNRSSNENDKSAYYNWYGSYPYGGEAFYTDAFSGWCEGDATATSLVGCRTGGYGDTYYKDTHERLEAMLEADVARGNFAIGGAIEHIDASRSASGFSYYSTTTRIGAGDAFDAFICADGDDSCLADQYFNRRIIQDPYDVSVEAWKAEAFAELEQTWGTFSLRAGLRADYNDVFHNFDLAPRLTGTWRPSDRLEVSLGANRYYSDNFLAYAIHDAVPRGLNQTRGHDATTGEVGTDWTTAIDLGRYSYTQGNLDTPYNDELSLKVVFRDSWTDGVWRLSGIYRDGKDQFAASTASSSTSQELTNDGWTRYKSVSLEYEKLWAAPGIAALDSVGLYVSGVWADRSVSNNSYFLEDEGSYEFISYHGQSYTTEEFDGVTGNLDIPVRSTLELRSSWKQGRFGLGIGADITFGYDGTRDSGSNETLTHAVYGSQSHNIYTDYKFSTAVSAFLTARLRLAELQTGTVDLNLKVANLFNDTGGATSTDDNPWIEGRSFYFGTSVTW</sequence>
<accession>A0ABT7F694</accession>